<dbReference type="InterPro" id="IPR011576">
    <property type="entry name" value="Pyridox_Oxase_N"/>
</dbReference>
<evidence type="ECO:0000256" key="1">
    <source>
        <dbReference type="ARBA" id="ARBA00023002"/>
    </source>
</evidence>
<dbReference type="NCBIfam" id="TIGR03666">
    <property type="entry name" value="Rv2061_F420"/>
    <property type="match status" value="1"/>
</dbReference>
<dbReference type="SUPFAM" id="SSF50475">
    <property type="entry name" value="FMN-binding split barrel"/>
    <property type="match status" value="1"/>
</dbReference>
<name>A0A6J4NGU9_9ACTN</name>
<dbReference type="InterPro" id="IPR052019">
    <property type="entry name" value="F420H2_bilvrd_red/Heme_oxyg"/>
</dbReference>
<feature type="domain" description="Pyridoxamine 5'-phosphate oxidase N-terminal" evidence="2">
    <location>
        <begin position="8"/>
        <end position="81"/>
    </location>
</feature>
<protein>
    <recommendedName>
        <fullName evidence="2">Pyridoxamine 5'-phosphate oxidase N-terminal domain-containing protein</fullName>
    </recommendedName>
</protein>
<dbReference type="Pfam" id="PF01243">
    <property type="entry name" value="PNPOx_N"/>
    <property type="match status" value="1"/>
</dbReference>
<dbReference type="PANTHER" id="PTHR35176:SF11">
    <property type="entry name" value="PYRIDOXAMINE 5'-PHOSPHATE OXIDASE FAMILY PROTEIN"/>
    <property type="match status" value="1"/>
</dbReference>
<dbReference type="GO" id="GO:0005829">
    <property type="term" value="C:cytosol"/>
    <property type="evidence" value="ECO:0007669"/>
    <property type="project" value="TreeGrafter"/>
</dbReference>
<evidence type="ECO:0000313" key="3">
    <source>
        <dbReference type="EMBL" id="CAA9382366.1"/>
    </source>
</evidence>
<keyword evidence="1" id="KW-0560">Oxidoreductase</keyword>
<dbReference type="GO" id="GO:0016627">
    <property type="term" value="F:oxidoreductase activity, acting on the CH-CH group of donors"/>
    <property type="evidence" value="ECO:0007669"/>
    <property type="project" value="TreeGrafter"/>
</dbReference>
<evidence type="ECO:0000259" key="2">
    <source>
        <dbReference type="Pfam" id="PF01243"/>
    </source>
</evidence>
<dbReference type="GO" id="GO:0070967">
    <property type="term" value="F:coenzyme F420 binding"/>
    <property type="evidence" value="ECO:0007669"/>
    <property type="project" value="TreeGrafter"/>
</dbReference>
<dbReference type="InterPro" id="IPR019965">
    <property type="entry name" value="PPOX_F420-dep_Rv2061_put"/>
</dbReference>
<gene>
    <name evidence="3" type="ORF">AVDCRST_MAG22-64</name>
</gene>
<proteinExistence type="predicted"/>
<reference evidence="3" key="1">
    <citation type="submission" date="2020-02" db="EMBL/GenBank/DDBJ databases">
        <authorList>
            <person name="Meier V. D."/>
        </authorList>
    </citation>
    <scope>NUCLEOTIDE SEQUENCE</scope>
    <source>
        <strain evidence="3">AVDCRST_MAG22</strain>
    </source>
</reference>
<dbReference type="Gene3D" id="2.30.110.10">
    <property type="entry name" value="Electron Transport, Fmn-binding Protein, Chain A"/>
    <property type="match status" value="1"/>
</dbReference>
<sequence length="132" mass="14874">MAPDPFDTLEGHRYVRLSTFRKSGKAVPTPVWFARVGENLHVVTGRNTGKAKRIRNNPGVAIAPSDFRGRPKGRDVRAVARLTDERKGGPADRALQGKYGWQYRVFEFVERLLGSADELVFLELRPPEERGD</sequence>
<accession>A0A6J4NGU9</accession>
<dbReference type="AlphaFoldDB" id="A0A6J4NGU9"/>
<dbReference type="PANTHER" id="PTHR35176">
    <property type="entry name" value="HEME OXYGENASE HI_0854-RELATED"/>
    <property type="match status" value="1"/>
</dbReference>
<dbReference type="InterPro" id="IPR012349">
    <property type="entry name" value="Split_barrel_FMN-bd"/>
</dbReference>
<organism evidence="3">
    <name type="scientific">uncultured Rubrobacteraceae bacterium</name>
    <dbReference type="NCBI Taxonomy" id="349277"/>
    <lineage>
        <taxon>Bacteria</taxon>
        <taxon>Bacillati</taxon>
        <taxon>Actinomycetota</taxon>
        <taxon>Rubrobacteria</taxon>
        <taxon>Rubrobacterales</taxon>
        <taxon>Rubrobacteraceae</taxon>
        <taxon>environmental samples</taxon>
    </lineage>
</organism>
<dbReference type="EMBL" id="CADCUV010000004">
    <property type="protein sequence ID" value="CAA9382366.1"/>
    <property type="molecule type" value="Genomic_DNA"/>
</dbReference>